<dbReference type="Proteomes" id="UP000186817">
    <property type="component" value="Unassembled WGS sequence"/>
</dbReference>
<gene>
    <name evidence="2" type="ORF">AK812_SmicGene6901</name>
</gene>
<dbReference type="Gene3D" id="1.10.30.50">
    <property type="match status" value="1"/>
</dbReference>
<dbReference type="GO" id="GO:0008270">
    <property type="term" value="F:zinc ion binding"/>
    <property type="evidence" value="ECO:0007669"/>
    <property type="project" value="InterPro"/>
</dbReference>
<dbReference type="InterPro" id="IPR003615">
    <property type="entry name" value="HNH_nuc"/>
</dbReference>
<dbReference type="GO" id="GO:0004519">
    <property type="term" value="F:endonuclease activity"/>
    <property type="evidence" value="ECO:0007669"/>
    <property type="project" value="InterPro"/>
</dbReference>
<sequence length="1635" mass="181459">MVDTSQLKREGEQYADAMGHTVESAIDAILAQLAALTTGGGNNLINAQAWPGEITWDLLLGTNTLRNLHFNAPLSVSLQNEGFTLSLACDSYSKAETDALLAPKASESWVLATLGSYYTSAETNSAISTALLNYYTQAATDSAIATALAVALVPYETAAQRDAAIAAALAAFSNTSEVNSLIAAALVDYSTTVEMNSAISAAVGAIDLSPYYTSAQTDAAIAAALVPVTLGNAPPWAGNTTWELLKGTNVIRNLRFLGPLLASLQNSTDTLQIECDAWSKAETYTQAQVDSAIAAAVAALNVDQYTTDAEVAQDISDALVPYYTAAQVDAQIAANGTDLSNYYNKTESDNRYFVQPASGGSVSLIRDTVTPPTIRNLVPRSPLGSNILFSGTVVELTCDAYTKAEADGRYLSSSDFSPLDSRYLPVNGNNGGGSISPMVLTAQRHTTLPDLTASAGVRARTSAAGSETLPLTHHHLRYAMLSRPNGELTRAGQYYYQLIGRPPPSRQYDRNQPLIREGPNDYIMLRGGAKKLLRSLQPNGNYHLTKLGKSFFKDKWVDWVVHVPVIIRGIRRNGRNRGMPYERTKRLPVTDLNVTLSRQSEGLSDAQAARSLRASVLAQLGNPEPNDIILELSDETYYLDATREWTFSQQAMQVVDDQVVLDTVLDQPLGALRDVSYQLYCGDEILESAFEQRPDKLCVARQLAELMRLPVQEVLSDFDAITNGSKWREQGITPREIRSFCVWRQAPMFYVDCQGRLLDKFEPAIKEQRAVAFTSWNGHAFFYKSARTVARCEPIGDRAQAKYRGERKAGETPEFKDWREWEGEVGSGHFYTEDLEQVRRELLAEGHCPKVVMRSMSEWRCLRLRVRGGEDCVICAFHEDLDVLQAWMGRLGLPYRGQRLAGAASEVFLHLLKARRDPPGSRQAVLAEQDHQCKLCAAPITAATCELDHIVPVHQSFSAQAQNLQALCLECHRNKTALEFSHATTLESRFSRRAYEAYVESPRLPPLVFKLNSHKPERICYGIDVVRCRKNALAHSKFPAPIFCPKDNMEQAREGHLADLTYVKLPEDGRWATFPRLPYVGEGWYAKPAAAYMLEKGIATWSDFAWSLDATAHVDQESVTQALQQMEAAWPEGEEHYAKLSINALIGLWARNMDLIYTMRTSNHQFDGSGCQHRELFLDAAGGMHWDHIYVTQLLSNRSCRPVHDFVMASEYVAVCRIRDALAAVPSRYLKAVKTDCVVFQDLPKKFQRLVDGLVRERHPDGTPVYRCEEVKGLEGQYRIPRIEAKCPYCSTVNWKVAEDPVLHCLEGGGLLLTGYPGTGKTYLARQIVTALREEGYKVKIITKTHSSVQNFGMQAETADHWARSTVRNGYCNIDWLVAEEITQLDTGLWNDIACVSMNRKIKFLLLGDFRQFPAIMDNFAGTPVQRELKHCQLLHDLTDGWHHELTENMRSDPGIFGFLTWLRVDEPREQSLAEALQAARERFPRQGEPDVSLVISHAHRIRINARDNRRLAPPEAVTIEYSGTGPTTTNMPQTMRVWPGLKLIGAGGRVTKGIYVHVAEVGPEKIVLDGGDSFTHAALLKHTRLCHAITYASCQGLTLEGRVFLCDTESPHFTLRHLYVGTSRATSSELLSVL</sequence>
<dbReference type="OrthoDB" id="417244at2759"/>
<evidence type="ECO:0000259" key="1">
    <source>
        <dbReference type="SMART" id="SM00507"/>
    </source>
</evidence>
<dbReference type="SUPFAM" id="SSF52540">
    <property type="entry name" value="P-loop containing nucleoside triphosphate hydrolases"/>
    <property type="match status" value="1"/>
</dbReference>
<dbReference type="Gene3D" id="3.40.50.300">
    <property type="entry name" value="P-loop containing nucleotide triphosphate hydrolases"/>
    <property type="match status" value="1"/>
</dbReference>
<protein>
    <recommendedName>
        <fullName evidence="1">HNH nuclease domain-containing protein</fullName>
    </recommendedName>
</protein>
<dbReference type="EMBL" id="LSRX01000095">
    <property type="protein sequence ID" value="OLQ09496.1"/>
    <property type="molecule type" value="Genomic_DNA"/>
</dbReference>
<keyword evidence="3" id="KW-1185">Reference proteome</keyword>
<feature type="domain" description="HNH nuclease" evidence="1">
    <location>
        <begin position="921"/>
        <end position="973"/>
    </location>
</feature>
<organism evidence="2 3">
    <name type="scientific">Symbiodinium microadriaticum</name>
    <name type="common">Dinoflagellate</name>
    <name type="synonym">Zooxanthella microadriatica</name>
    <dbReference type="NCBI Taxonomy" id="2951"/>
    <lineage>
        <taxon>Eukaryota</taxon>
        <taxon>Sar</taxon>
        <taxon>Alveolata</taxon>
        <taxon>Dinophyceae</taxon>
        <taxon>Suessiales</taxon>
        <taxon>Symbiodiniaceae</taxon>
        <taxon>Symbiodinium</taxon>
    </lineage>
</organism>
<dbReference type="InterPro" id="IPR027417">
    <property type="entry name" value="P-loop_NTPase"/>
</dbReference>
<name>A0A1Q9EPY7_SYMMI</name>
<dbReference type="Pfam" id="PF01844">
    <property type="entry name" value="HNH"/>
    <property type="match status" value="1"/>
</dbReference>
<dbReference type="InterPro" id="IPR002711">
    <property type="entry name" value="HNH"/>
</dbReference>
<comment type="caution">
    <text evidence="2">The sequence shown here is derived from an EMBL/GenBank/DDBJ whole genome shotgun (WGS) entry which is preliminary data.</text>
</comment>
<dbReference type="Pfam" id="PF13604">
    <property type="entry name" value="AAA_30"/>
    <property type="match status" value="1"/>
</dbReference>
<accession>A0A1Q9EPY7</accession>
<reference evidence="2 3" key="1">
    <citation type="submission" date="2016-02" db="EMBL/GenBank/DDBJ databases">
        <title>Genome analysis of coral dinoflagellate symbionts highlights evolutionary adaptations to a symbiotic lifestyle.</title>
        <authorList>
            <person name="Aranda M."/>
            <person name="Li Y."/>
            <person name="Liew Y.J."/>
            <person name="Baumgarten S."/>
            <person name="Simakov O."/>
            <person name="Wilson M."/>
            <person name="Piel J."/>
            <person name="Ashoor H."/>
            <person name="Bougouffa S."/>
            <person name="Bajic V.B."/>
            <person name="Ryu T."/>
            <person name="Ravasi T."/>
            <person name="Bayer T."/>
            <person name="Micklem G."/>
            <person name="Kim H."/>
            <person name="Bhak J."/>
            <person name="Lajeunesse T.C."/>
            <person name="Voolstra C.R."/>
        </authorList>
    </citation>
    <scope>NUCLEOTIDE SEQUENCE [LARGE SCALE GENOMIC DNA]</scope>
    <source>
        <strain evidence="2 3">CCMP2467</strain>
    </source>
</reference>
<dbReference type="CDD" id="cd00085">
    <property type="entry name" value="HNHc"/>
    <property type="match status" value="1"/>
</dbReference>
<proteinExistence type="predicted"/>
<dbReference type="SMART" id="SM00507">
    <property type="entry name" value="HNHc"/>
    <property type="match status" value="1"/>
</dbReference>
<evidence type="ECO:0000313" key="3">
    <source>
        <dbReference type="Proteomes" id="UP000186817"/>
    </source>
</evidence>
<dbReference type="GO" id="GO:0003676">
    <property type="term" value="F:nucleic acid binding"/>
    <property type="evidence" value="ECO:0007669"/>
    <property type="project" value="InterPro"/>
</dbReference>
<evidence type="ECO:0000313" key="2">
    <source>
        <dbReference type="EMBL" id="OLQ09496.1"/>
    </source>
</evidence>